<evidence type="ECO:0008006" key="3">
    <source>
        <dbReference type="Google" id="ProtNLM"/>
    </source>
</evidence>
<protein>
    <recommendedName>
        <fullName evidence="3">Haem-binding uptake Tiki superfamily ChaN domain-containing protein</fullName>
    </recommendedName>
</protein>
<comment type="caution">
    <text evidence="1">The sequence shown here is derived from an EMBL/GenBank/DDBJ whole genome shotgun (WGS) entry which is preliminary data.</text>
</comment>
<organism evidence="1 2">
    <name type="scientific">Shewanella ulleungensis</name>
    <dbReference type="NCBI Taxonomy" id="2282699"/>
    <lineage>
        <taxon>Bacteria</taxon>
        <taxon>Pseudomonadati</taxon>
        <taxon>Pseudomonadota</taxon>
        <taxon>Gammaproteobacteria</taxon>
        <taxon>Alteromonadales</taxon>
        <taxon>Shewanellaceae</taxon>
        <taxon>Shewanella</taxon>
    </lineage>
</organism>
<dbReference type="EMBL" id="BMQW01000006">
    <property type="protein sequence ID" value="GGP90806.1"/>
    <property type="molecule type" value="Genomic_DNA"/>
</dbReference>
<sequence length="270" mass="30446">MYREVKVRQLLILWVFFIFTGPALAGDNYKPQSNISLLRSLDAGYMIIGTTHTNEVNDLQLVDIENLFYELNPSLILLEGGFWPDSTSQSAAVECCGEMGFIQFLAKKNNVKVSTWEGDSLSEAQFILDKFDSESVKIFYLLRQAPQLFNHANLAEATEKMKSLLGESGFPAQEYQILSKPHSIEQLNSMLSAMVGKTISWNEFTTADIFDAQLNTVEFSKFQAIKDRVNEFRDLNAVTKLKTALANKERVIFIGGQLHFVPVMNAIIKP</sequence>
<evidence type="ECO:0000313" key="1">
    <source>
        <dbReference type="EMBL" id="GGP90806.1"/>
    </source>
</evidence>
<gene>
    <name evidence="1" type="ORF">GCM10009410_26110</name>
</gene>
<name>A0ABQ2QQ67_9GAMM</name>
<reference evidence="2" key="1">
    <citation type="journal article" date="2019" name="Int. J. Syst. Evol. Microbiol.">
        <title>The Global Catalogue of Microorganisms (GCM) 10K type strain sequencing project: providing services to taxonomists for standard genome sequencing and annotation.</title>
        <authorList>
            <consortium name="The Broad Institute Genomics Platform"/>
            <consortium name="The Broad Institute Genome Sequencing Center for Infectious Disease"/>
            <person name="Wu L."/>
            <person name="Ma J."/>
        </authorList>
    </citation>
    <scope>NUCLEOTIDE SEQUENCE [LARGE SCALE GENOMIC DNA]</scope>
    <source>
        <strain evidence="2">JCM 32305</strain>
    </source>
</reference>
<evidence type="ECO:0000313" key="2">
    <source>
        <dbReference type="Proteomes" id="UP000654004"/>
    </source>
</evidence>
<dbReference type="Proteomes" id="UP000654004">
    <property type="component" value="Unassembled WGS sequence"/>
</dbReference>
<accession>A0ABQ2QQ67</accession>
<proteinExistence type="predicted"/>
<keyword evidence="2" id="KW-1185">Reference proteome</keyword>